<evidence type="ECO:0000256" key="2">
    <source>
        <dbReference type="ARBA" id="ARBA00008664"/>
    </source>
</evidence>
<evidence type="ECO:0000256" key="5">
    <source>
        <dbReference type="ARBA" id="ARBA00022801"/>
    </source>
</evidence>
<evidence type="ECO:0000259" key="13">
    <source>
        <dbReference type="PROSITE" id="PS50035"/>
    </source>
</evidence>
<keyword evidence="4" id="KW-0677">Repeat</keyword>
<evidence type="ECO:0000256" key="6">
    <source>
        <dbReference type="ARBA" id="ARBA00022963"/>
    </source>
</evidence>
<evidence type="ECO:0000256" key="4">
    <source>
        <dbReference type="ARBA" id="ARBA00022737"/>
    </source>
</evidence>
<reference evidence="15" key="1">
    <citation type="journal article" date="2016" name="Genome Announc.">
        <title>Genome sequences of three species of Hanseniaspora isolated from spontaneous wine fermentations.</title>
        <authorList>
            <person name="Sternes P.R."/>
            <person name="Lee D."/>
            <person name="Kutyna D.R."/>
            <person name="Borneman A.R."/>
        </authorList>
    </citation>
    <scope>NUCLEOTIDE SEQUENCE [LARGE SCALE GENOMIC DNA]</scope>
    <source>
        <strain evidence="15">AWRI3579</strain>
    </source>
</reference>
<accession>A0A1E5R1X3</accession>
<evidence type="ECO:0000313" key="15">
    <source>
        <dbReference type="Proteomes" id="UP000095728"/>
    </source>
</evidence>
<dbReference type="Pfam" id="PF00614">
    <property type="entry name" value="PLDc"/>
    <property type="match status" value="1"/>
</dbReference>
<evidence type="ECO:0000256" key="7">
    <source>
        <dbReference type="ARBA" id="ARBA00023098"/>
    </source>
</evidence>
<comment type="caution">
    <text evidence="14">The sequence shown here is derived from an EMBL/GenBank/DDBJ whole genome shotgun (WGS) entry which is preliminary data.</text>
</comment>
<organism evidence="14 15">
    <name type="scientific">Hanseniaspora osmophila</name>
    <dbReference type="NCBI Taxonomy" id="56408"/>
    <lineage>
        <taxon>Eukaryota</taxon>
        <taxon>Fungi</taxon>
        <taxon>Dikarya</taxon>
        <taxon>Ascomycota</taxon>
        <taxon>Saccharomycotina</taxon>
        <taxon>Saccharomycetes</taxon>
        <taxon>Saccharomycodales</taxon>
        <taxon>Saccharomycodaceae</taxon>
        <taxon>Hanseniaspora</taxon>
    </lineage>
</organism>
<dbReference type="InterPro" id="IPR015679">
    <property type="entry name" value="PLipase_D_fam"/>
</dbReference>
<evidence type="ECO:0000256" key="11">
    <source>
        <dbReference type="SAM" id="Coils"/>
    </source>
</evidence>
<dbReference type="InterPro" id="IPR001736">
    <property type="entry name" value="PLipase_D/transphosphatidylase"/>
</dbReference>
<evidence type="ECO:0000256" key="3">
    <source>
        <dbReference type="ARBA" id="ARBA00012027"/>
    </source>
</evidence>
<dbReference type="EMBL" id="LPNM01000012">
    <property type="protein sequence ID" value="OEJ80553.1"/>
    <property type="molecule type" value="Genomic_DNA"/>
</dbReference>
<name>A0A1E5R1X3_9ASCO</name>
<keyword evidence="6" id="KW-0442">Lipid degradation</keyword>
<keyword evidence="7" id="KW-0443">Lipid metabolism</keyword>
<protein>
    <recommendedName>
        <fullName evidence="9">Phospholipase D1</fullName>
        <ecNumber evidence="3">3.1.4.4</ecNumber>
    </recommendedName>
    <alternativeName>
        <fullName evidence="8">Choline phosphatase 1</fullName>
    </alternativeName>
    <alternativeName>
        <fullName evidence="10">Phosphatidylcholine-hydrolyzing phospholipase D1</fullName>
    </alternativeName>
</protein>
<dbReference type="InterPro" id="IPR025202">
    <property type="entry name" value="PLD-like_dom"/>
</dbReference>
<keyword evidence="15" id="KW-1185">Reference proteome</keyword>
<comment type="catalytic activity">
    <reaction evidence="1">
        <text>a 1,2-diacyl-sn-glycero-3-phosphocholine + H2O = a 1,2-diacyl-sn-glycero-3-phosphate + choline + H(+)</text>
        <dbReference type="Rhea" id="RHEA:14445"/>
        <dbReference type="ChEBI" id="CHEBI:15354"/>
        <dbReference type="ChEBI" id="CHEBI:15377"/>
        <dbReference type="ChEBI" id="CHEBI:15378"/>
        <dbReference type="ChEBI" id="CHEBI:57643"/>
        <dbReference type="ChEBI" id="CHEBI:58608"/>
        <dbReference type="EC" id="3.1.4.4"/>
    </reaction>
</comment>
<dbReference type="EC" id="3.1.4.4" evidence="3"/>
<dbReference type="Pfam" id="PF13091">
    <property type="entry name" value="PLDc_2"/>
    <property type="match status" value="1"/>
</dbReference>
<evidence type="ECO:0000256" key="1">
    <source>
        <dbReference type="ARBA" id="ARBA00000798"/>
    </source>
</evidence>
<feature type="domain" description="PLD phosphodiesterase" evidence="13">
    <location>
        <begin position="764"/>
        <end position="791"/>
    </location>
</feature>
<dbReference type="AlphaFoldDB" id="A0A1E5R1X3"/>
<dbReference type="GO" id="GO:0009395">
    <property type="term" value="P:phospholipid catabolic process"/>
    <property type="evidence" value="ECO:0007669"/>
    <property type="project" value="TreeGrafter"/>
</dbReference>
<feature type="domain" description="PLD phosphodiesterase" evidence="13">
    <location>
        <begin position="464"/>
        <end position="491"/>
    </location>
</feature>
<dbReference type="STRING" id="56408.A0A1E5R1X3"/>
<keyword evidence="5" id="KW-0378">Hydrolase</keyword>
<dbReference type="GO" id="GO:0004630">
    <property type="term" value="F:phospholipase D activity"/>
    <property type="evidence" value="ECO:0007669"/>
    <property type="project" value="UniProtKB-EC"/>
</dbReference>
<evidence type="ECO:0000256" key="9">
    <source>
        <dbReference type="ARBA" id="ARBA00074658"/>
    </source>
</evidence>
<proteinExistence type="inferred from homology"/>
<dbReference type="FunFam" id="3.30.870.10:FF:000011">
    <property type="entry name" value="Phospholipase"/>
    <property type="match status" value="1"/>
</dbReference>
<dbReference type="PANTHER" id="PTHR18896:SF76">
    <property type="entry name" value="PHOSPHOLIPASE"/>
    <property type="match status" value="1"/>
</dbReference>
<evidence type="ECO:0000256" key="12">
    <source>
        <dbReference type="SAM" id="MobiDB-lite"/>
    </source>
</evidence>
<feature type="coiled-coil region" evidence="11">
    <location>
        <begin position="197"/>
        <end position="255"/>
    </location>
</feature>
<gene>
    <name evidence="14" type="ORF">AWRI3579_g4599</name>
</gene>
<evidence type="ECO:0000256" key="8">
    <source>
        <dbReference type="ARBA" id="ARBA00042228"/>
    </source>
</evidence>
<comment type="similarity">
    <text evidence="2">Belongs to the phospholipase D family.</text>
</comment>
<dbReference type="PANTHER" id="PTHR18896">
    <property type="entry name" value="PHOSPHOLIPASE D"/>
    <property type="match status" value="1"/>
</dbReference>
<dbReference type="InParanoid" id="A0A1E5R1X3"/>
<dbReference type="Gene3D" id="3.30.870.10">
    <property type="entry name" value="Endonuclease Chain A"/>
    <property type="match status" value="2"/>
</dbReference>
<keyword evidence="11" id="KW-0175">Coiled coil</keyword>
<feature type="region of interest" description="Disordered" evidence="12">
    <location>
        <begin position="518"/>
        <end position="541"/>
    </location>
</feature>
<dbReference type="OrthoDB" id="14911at2759"/>
<dbReference type="CDD" id="cd09141">
    <property type="entry name" value="PLDc_vPLD1_2_yPLD_like_2"/>
    <property type="match status" value="1"/>
</dbReference>
<dbReference type="Proteomes" id="UP000095728">
    <property type="component" value="Unassembled WGS sequence"/>
</dbReference>
<dbReference type="PROSITE" id="PS50035">
    <property type="entry name" value="PLD"/>
    <property type="match status" value="2"/>
</dbReference>
<dbReference type="SUPFAM" id="SSF56024">
    <property type="entry name" value="Phospholipase D/nuclease"/>
    <property type="match status" value="2"/>
</dbReference>
<evidence type="ECO:0000313" key="14">
    <source>
        <dbReference type="EMBL" id="OEJ80553.1"/>
    </source>
</evidence>
<dbReference type="SMART" id="SM00155">
    <property type="entry name" value="PLDc"/>
    <property type="match status" value="2"/>
</dbReference>
<sequence>MESENTKASQNTSVCSSDMMFNTKDGWITPEVKKLFKKMKVTAKCCNPSRCVLKSKFCFSLKLEAGATEQAWTTTKVLENFQQFFTQFEKAKFWHHSQASTLKVLSTSASDLSWAAQEFTILCEAKNGFEPRTEASKSKQELNFNTQLGNFLTKLFVFCVNTKTMEKLLDLFSIPFVDFFLCSVDDICLKKGALFLARDLKIEKKSIKHKLKSLESKLKTFGKNAKHIQRETNDLKKILHTVEEKEKSLKKNEKKPLTEKFLTTKHWVMLGPSYILIFSDTDSLSIKKVFLVDNQFRVDGVDSGHSKLKLSNSEGSITFYFFSSNDKNDWVKAIVDMNNKTVWSKTHRYKSFAPVRRNNYCEYFVDGEKYFWAVSERLDAAKSIVYIQDWYLSPEVYLRRPIEGNESYRLDKVLLKKASQGVIIRIIINKENPWFSSTDSAFAKSKLSLLHKNIFFMRHGKGLKAFTHHEKLLVIDNEIAFLGGIDLAFGRYDTEVHALTDENKNVLKQNYPGIDYENDREKSYPKMKHPLKDSLDRKKSQREPWHDIGVMTIGQAARDLARHFVQTNNHVSESKWSKKLILLVSPADFTDDELQALAAKNKIEGIQLEYDCQLLRSAGPWLLGLNTVECSIQNAFIRVIETSEHCIYIQNQFFITACKPGKTFIQNKIGEAIVKRILRAFKEKTPWKAYIVMPLMPGFPHDILEDKAFALREMLFMHFLSIQEKDGSILGMLNKKDIDPADYVQICSLRNWSTIGPQSSLVTEQIYIHAKMMIVDDRKCLIGSANINDRSMQGNKDTEIAVLIEDTRFVKSQMNGAVYYAGELSNRLRQETSREIFGCNLKLINYVEATFANYRKYAIANYGELHTVACQSQNTVSQDEYVDSAVIEIAMSNAFGIGCTTQWGSVNKQDVSSHAKILGTPLEDFPPLEQHSLFFALNAEQLAASMYTLDIDDIKKANLLKSLLYLQKTPFSQSTKKQIVAKNGSFLSLEHFICRAFKLANMTDPFQFFDPLSEFLWLKIWQATASKNTKIYRYACRCEPDDFIRNKSEHIAFQKYQQIFSKLQDNTTSNEKLDEIFRKADEIILLKITNENERNAFLGLFPTCNENKRNQRKVDSEALLKNLKGHLVEYPAAWLEQIIEDGELFSFYEKNIFARFGFK</sequence>
<evidence type="ECO:0000256" key="10">
    <source>
        <dbReference type="ARBA" id="ARBA00079280"/>
    </source>
</evidence>